<feature type="transmembrane region" description="Helical" evidence="1">
    <location>
        <begin position="6"/>
        <end position="22"/>
    </location>
</feature>
<gene>
    <name evidence="2" type="ORF">SAMN05216400_1709</name>
</gene>
<dbReference type="Proteomes" id="UP000183162">
    <property type="component" value="Unassembled WGS sequence"/>
</dbReference>
<keyword evidence="1" id="KW-0812">Transmembrane</keyword>
<protein>
    <submittedName>
        <fullName evidence="2">Uncharacterized protein</fullName>
    </submittedName>
</protein>
<evidence type="ECO:0000313" key="3">
    <source>
        <dbReference type="Proteomes" id="UP000183162"/>
    </source>
</evidence>
<sequence length="112" mass="13031">MLHFNLWIVLFLVAIAAAWFGTSKYRKTYDNQGEQMGGPYIIKFSNLDKQPDILTNQKISETIQLLHKDSKGYRVYSKVNDEKLKKLIINELGLQENQVSVIYTKLFIPAFF</sequence>
<dbReference type="EMBL" id="FNGX01000005">
    <property type="protein sequence ID" value="SDL81402.1"/>
    <property type="molecule type" value="Genomic_DNA"/>
</dbReference>
<keyword evidence="1" id="KW-1133">Transmembrane helix</keyword>
<dbReference type="RefSeq" id="WP_074567203.1">
    <property type="nucleotide sequence ID" value="NZ_FNGX01000005.1"/>
</dbReference>
<proteinExistence type="predicted"/>
<accession>A0A1G9N4E8</accession>
<evidence type="ECO:0000256" key="1">
    <source>
        <dbReference type="SAM" id="Phobius"/>
    </source>
</evidence>
<evidence type="ECO:0000313" key="2">
    <source>
        <dbReference type="EMBL" id="SDL81402.1"/>
    </source>
</evidence>
<keyword evidence="1" id="KW-0472">Membrane</keyword>
<dbReference type="AlphaFoldDB" id="A0A1G9N4E8"/>
<name>A0A1G9N4E8_STREI</name>
<reference evidence="2 3" key="1">
    <citation type="submission" date="2016-10" db="EMBL/GenBank/DDBJ databases">
        <authorList>
            <person name="de Groot N.N."/>
        </authorList>
    </citation>
    <scope>NUCLEOTIDE SEQUENCE [LARGE SCALE GENOMIC DNA]</scope>
    <source>
        <strain evidence="2 3">Sb09</strain>
    </source>
</reference>
<dbReference type="OrthoDB" id="2233685at2"/>
<organism evidence="2 3">
    <name type="scientific">Streptococcus equinus</name>
    <name type="common">Streptococcus bovis</name>
    <dbReference type="NCBI Taxonomy" id="1335"/>
    <lineage>
        <taxon>Bacteria</taxon>
        <taxon>Bacillati</taxon>
        <taxon>Bacillota</taxon>
        <taxon>Bacilli</taxon>
        <taxon>Lactobacillales</taxon>
        <taxon>Streptococcaceae</taxon>
        <taxon>Streptococcus</taxon>
    </lineage>
</organism>